<feature type="transmembrane region" description="Helical" evidence="5">
    <location>
        <begin position="74"/>
        <end position="93"/>
    </location>
</feature>
<dbReference type="InterPro" id="IPR005829">
    <property type="entry name" value="Sugar_transporter_CS"/>
</dbReference>
<reference evidence="7 8" key="1">
    <citation type="journal article" date="2014" name="Genome Announc.">
        <title>Draft Genome Sequence of Amycolatopsis lurida NRRL 2430, Producer of the Glycopeptide Family Antibiotic Ristocetin.</title>
        <authorList>
            <person name="Kwun M.J."/>
            <person name="Hong H.J."/>
        </authorList>
    </citation>
    <scope>NUCLEOTIDE SEQUENCE [LARGE SCALE GENOMIC DNA]</scope>
    <source>
        <strain evidence="7 8">NRRL 2430</strain>
    </source>
</reference>
<feature type="transmembrane region" description="Helical" evidence="5">
    <location>
        <begin position="248"/>
        <end position="266"/>
    </location>
</feature>
<feature type="transmembrane region" description="Helical" evidence="5">
    <location>
        <begin position="335"/>
        <end position="357"/>
    </location>
</feature>
<evidence type="ECO:0000256" key="5">
    <source>
        <dbReference type="SAM" id="Phobius"/>
    </source>
</evidence>
<dbReference type="Gene3D" id="1.20.1250.20">
    <property type="entry name" value="MFS general substrate transporter like domains"/>
    <property type="match status" value="1"/>
</dbReference>
<dbReference type="AlphaFoldDB" id="A0A2P2FYS1"/>
<dbReference type="EMBL" id="JFBM01000005">
    <property type="protein sequence ID" value="KFU81869.1"/>
    <property type="molecule type" value="Genomic_DNA"/>
</dbReference>
<dbReference type="Pfam" id="PF07690">
    <property type="entry name" value="MFS_1"/>
    <property type="match status" value="1"/>
</dbReference>
<dbReference type="PROSITE" id="PS50850">
    <property type="entry name" value="MFS"/>
    <property type="match status" value="1"/>
</dbReference>
<dbReference type="PROSITE" id="PS00216">
    <property type="entry name" value="SUGAR_TRANSPORT_1"/>
    <property type="match status" value="1"/>
</dbReference>
<evidence type="ECO:0000256" key="1">
    <source>
        <dbReference type="ARBA" id="ARBA00004651"/>
    </source>
</evidence>
<comment type="caution">
    <text evidence="7">The sequence shown here is derived from an EMBL/GenBank/DDBJ whole genome shotgun (WGS) entry which is preliminary data.</text>
</comment>
<accession>A0A2P2FYS1</accession>
<dbReference type="InterPro" id="IPR036259">
    <property type="entry name" value="MFS_trans_sf"/>
</dbReference>
<feature type="transmembrane region" description="Helical" evidence="5">
    <location>
        <begin position="99"/>
        <end position="121"/>
    </location>
</feature>
<keyword evidence="8" id="KW-1185">Reference proteome</keyword>
<sequence length="405" mass="42626">MRSTRWIVLGGCFLAYLFDALEIVLLSLSLPAIRHDMGLTATQAGLLATATLLGIGVSSVAGGYVADNFGRKKALIASLVIFGVFTAALAVVPNFTVFLILRFLAGIGLGAVWSVVSAYVVETWPPRHRGRAAAFVISAFPAGGALAAVVSGYFLPDWRLMFLVAGTAVVIPVLVVLVFFRESADWIAHKVQRTEHAVTVRNVLSGSLRRTTLLGTLMAALALTGYWGATTWLPTYLTAERGLPAGDVALFVTILNVGMFLGYNGFGFLADRIGRRRTIVLTLLGVALSLPVYAFTTDQTALLWLGPLFGAFTAFFGIFGSYLGELFPTKARATGAGFCFNVGRGVSAFAPFGLAGIAGAVGFSAGLLVCAGFFGLAALSTLLLPRTGVHEADTATDRREVEAGA</sequence>
<feature type="transmembrane region" description="Helical" evidence="5">
    <location>
        <begin position="211"/>
        <end position="228"/>
    </location>
</feature>
<dbReference type="PANTHER" id="PTHR23508:SF10">
    <property type="entry name" value="CARBOXYLIC ACID TRANSPORTER PROTEIN HOMOLOG"/>
    <property type="match status" value="1"/>
</dbReference>
<gene>
    <name evidence="7" type="ORF">BB31_08460</name>
</gene>
<dbReference type="InterPro" id="IPR011701">
    <property type="entry name" value="MFS"/>
</dbReference>
<keyword evidence="3 5" id="KW-1133">Transmembrane helix</keyword>
<dbReference type="RefSeq" id="WP_034307938.1">
    <property type="nucleotide sequence ID" value="NZ_JFBM01000005.1"/>
</dbReference>
<evidence type="ECO:0000259" key="6">
    <source>
        <dbReference type="PROSITE" id="PS50850"/>
    </source>
</evidence>
<dbReference type="InterPro" id="IPR020846">
    <property type="entry name" value="MFS_dom"/>
</dbReference>
<evidence type="ECO:0000313" key="7">
    <source>
        <dbReference type="EMBL" id="KFU81869.1"/>
    </source>
</evidence>
<feature type="transmembrane region" description="Helical" evidence="5">
    <location>
        <begin position="301"/>
        <end position="323"/>
    </location>
</feature>
<evidence type="ECO:0000256" key="4">
    <source>
        <dbReference type="ARBA" id="ARBA00023136"/>
    </source>
</evidence>
<evidence type="ECO:0000313" key="8">
    <source>
        <dbReference type="Proteomes" id="UP000256220"/>
    </source>
</evidence>
<evidence type="ECO:0000256" key="2">
    <source>
        <dbReference type="ARBA" id="ARBA00022692"/>
    </source>
</evidence>
<feature type="transmembrane region" description="Helical" evidence="5">
    <location>
        <begin position="278"/>
        <end position="295"/>
    </location>
</feature>
<proteinExistence type="predicted"/>
<dbReference type="PANTHER" id="PTHR23508">
    <property type="entry name" value="CARBOXYLIC ACID TRANSPORTER PROTEIN HOMOLOG"/>
    <property type="match status" value="1"/>
</dbReference>
<evidence type="ECO:0000256" key="3">
    <source>
        <dbReference type="ARBA" id="ARBA00022989"/>
    </source>
</evidence>
<dbReference type="PROSITE" id="PS00217">
    <property type="entry name" value="SUGAR_TRANSPORT_2"/>
    <property type="match status" value="1"/>
</dbReference>
<keyword evidence="2 5" id="KW-0812">Transmembrane</keyword>
<protein>
    <submittedName>
        <fullName evidence="7">MFS transporter</fullName>
    </submittedName>
</protein>
<comment type="subcellular location">
    <subcellularLocation>
        <location evidence="1">Cell membrane</location>
        <topology evidence="1">Multi-pass membrane protein</topology>
    </subcellularLocation>
</comment>
<feature type="transmembrane region" description="Helical" evidence="5">
    <location>
        <begin position="160"/>
        <end position="180"/>
    </location>
</feature>
<organism evidence="7 8">
    <name type="scientific">Amycolatopsis lurida NRRL 2430</name>
    <dbReference type="NCBI Taxonomy" id="1460371"/>
    <lineage>
        <taxon>Bacteria</taxon>
        <taxon>Bacillati</taxon>
        <taxon>Actinomycetota</taxon>
        <taxon>Actinomycetes</taxon>
        <taxon>Pseudonocardiales</taxon>
        <taxon>Pseudonocardiaceae</taxon>
        <taxon>Amycolatopsis</taxon>
    </lineage>
</organism>
<dbReference type="Proteomes" id="UP000256220">
    <property type="component" value="Unassembled WGS sequence"/>
</dbReference>
<feature type="domain" description="Major facilitator superfamily (MFS) profile" evidence="6">
    <location>
        <begin position="8"/>
        <end position="389"/>
    </location>
</feature>
<name>A0A2P2FYS1_AMYLU</name>
<dbReference type="SUPFAM" id="SSF103473">
    <property type="entry name" value="MFS general substrate transporter"/>
    <property type="match status" value="1"/>
</dbReference>
<dbReference type="GO" id="GO:0005886">
    <property type="term" value="C:plasma membrane"/>
    <property type="evidence" value="ECO:0007669"/>
    <property type="project" value="UniProtKB-SubCell"/>
</dbReference>
<dbReference type="GO" id="GO:0046943">
    <property type="term" value="F:carboxylic acid transmembrane transporter activity"/>
    <property type="evidence" value="ECO:0007669"/>
    <property type="project" value="TreeGrafter"/>
</dbReference>
<keyword evidence="4 5" id="KW-0472">Membrane</keyword>
<feature type="transmembrane region" description="Helical" evidence="5">
    <location>
        <begin position="133"/>
        <end position="154"/>
    </location>
</feature>
<feature type="transmembrane region" description="Helical" evidence="5">
    <location>
        <begin position="363"/>
        <end position="384"/>
    </location>
</feature>
<feature type="transmembrane region" description="Helical" evidence="5">
    <location>
        <begin position="44"/>
        <end position="65"/>
    </location>
</feature>